<comment type="cofactor">
    <cofactor evidence="6">
        <name>Mg(2+)</name>
        <dbReference type="ChEBI" id="CHEBI:18420"/>
    </cofactor>
    <cofactor evidence="6">
        <name>Mn(2+)</name>
        <dbReference type="ChEBI" id="CHEBI:29035"/>
    </cofactor>
</comment>
<comment type="pathway">
    <text evidence="6">Quinol/quinone metabolism; 1,4-dihydroxy-2-naphthoate biosynthesis; 1,4-dihydroxy-2-naphthoate from chorismate: step 2/7.</text>
</comment>
<dbReference type="GO" id="GO:0000287">
    <property type="term" value="F:magnesium ion binding"/>
    <property type="evidence" value="ECO:0007669"/>
    <property type="project" value="UniProtKB-UniRule"/>
</dbReference>
<comment type="function">
    <text evidence="6">Catalyzes the thiamine diphosphate-dependent decarboxylation of 2-oxoglutarate and the subsequent addition of the resulting succinic semialdehyde-thiamine pyrophosphate anion to isochorismate to yield 2-succinyl-5-enolpyruvyl-6-hydroxy-3-cyclohexene-1-carboxylate (SEPHCHC).</text>
</comment>
<comment type="cofactor">
    <cofactor evidence="6">
        <name>thiamine diphosphate</name>
        <dbReference type="ChEBI" id="CHEBI:58937"/>
    </cofactor>
    <text evidence="6">Binds 1 thiamine pyrophosphate per subunit.</text>
</comment>
<dbReference type="GO" id="GO:0009234">
    <property type="term" value="P:menaquinone biosynthetic process"/>
    <property type="evidence" value="ECO:0007669"/>
    <property type="project" value="UniProtKB-UniRule"/>
</dbReference>
<dbReference type="Gene3D" id="3.40.50.1220">
    <property type="entry name" value="TPP-binding domain"/>
    <property type="match status" value="1"/>
</dbReference>
<dbReference type="PANTHER" id="PTHR42916:SF1">
    <property type="entry name" value="PROTEIN PHYLLO, CHLOROPLASTIC"/>
    <property type="match status" value="1"/>
</dbReference>
<dbReference type="EC" id="2.2.1.9" evidence="6"/>
<evidence type="ECO:0000256" key="6">
    <source>
        <dbReference type="HAMAP-Rule" id="MF_01659"/>
    </source>
</evidence>
<feature type="domain" description="Thiamine pyrophosphate enzyme N-terminal TPP-binding" evidence="8">
    <location>
        <begin position="9"/>
        <end position="121"/>
    </location>
</feature>
<dbReference type="GO" id="GO:0030145">
    <property type="term" value="F:manganese ion binding"/>
    <property type="evidence" value="ECO:0007669"/>
    <property type="project" value="UniProtKB-UniRule"/>
</dbReference>
<evidence type="ECO:0000256" key="5">
    <source>
        <dbReference type="ARBA" id="ARBA00023211"/>
    </source>
</evidence>
<comment type="caution">
    <text evidence="10">The sequence shown here is derived from an EMBL/GenBank/DDBJ whole genome shotgun (WGS) entry which is preliminary data.</text>
</comment>
<comment type="similarity">
    <text evidence="6">Belongs to the TPP enzyme family. MenD subfamily.</text>
</comment>
<comment type="pathway">
    <text evidence="6">Quinol/quinone metabolism; menaquinone biosynthesis.</text>
</comment>
<dbReference type="HAMAP" id="MF_01659">
    <property type="entry name" value="MenD"/>
    <property type="match status" value="1"/>
</dbReference>
<feature type="domain" description="Menaquinone biosynthesis protein MenD middle" evidence="9">
    <location>
        <begin position="231"/>
        <end position="417"/>
    </location>
</feature>
<name>A0A3D6BS37_9FLAO</name>
<dbReference type="InterPro" id="IPR029061">
    <property type="entry name" value="THDP-binding"/>
</dbReference>
<evidence type="ECO:0000256" key="3">
    <source>
        <dbReference type="ARBA" id="ARBA00022842"/>
    </source>
</evidence>
<keyword evidence="5 6" id="KW-0464">Manganese</keyword>
<accession>A0A3D6BS37</accession>
<protein>
    <recommendedName>
        <fullName evidence="6">2-succinyl-5-enolpyruvyl-6-hydroxy-3-cyclohexene-1-carboxylate synthase</fullName>
        <shortName evidence="6">SEPHCHC synthase</shortName>
        <ecNumber evidence="6">2.2.1.9</ecNumber>
    </recommendedName>
    <alternativeName>
        <fullName evidence="6">Menaquinone biosynthesis protein MenD</fullName>
    </alternativeName>
</protein>
<sequence>MLYPKNPLAQTVIQLCKAKNIQHIVISPGSRNAPLTIGFTNDPFFTCYSIVDERCAGFFALGIAQQIERPVALVCTSGSALLNYYPAIAEAFYSDIPLVVLSADRPRYLIGIGDGQTINQKDVYANHILNSANLKLNFENAPKNSNETEPAIIRSIENKLERMLGVKQELDDENETKINTALNKAISLNGPVHINIPFEEPLYETTDKLTVEPKVIEFETKKKKIDDFFIQECYDDWNTYSKKMILVGANQPNKVDQHILDELAKDNSVIVFTETTSNIHNKQFFNSIDKMIAPLTEEGFQALQPDILVTFGGLIVSKKIKGFLRKFQPKHHWHIDKKNANDTFFCLDKHIEATPNQFFNALLPRLTHFVKSDYKPFWNDIKLLRDEKHQEYLEQVPFSDFKVFDTVLKVLPEQTILQLGNSSAVRYAQLFDLKKTIQVFCNRGTSGIDGSTSTAIGCAKVHKKQTVFITGDLSFFYDSNALWNNYIPNHFRIILINNQGGGIFRILPGHKNTKKFDTYFETTHNLTAKQLCKMYEFEYDVAANERQLKAQLKTFFEESNQPKLLEIFTPRTLNDDVLLDYFKFIK</sequence>
<keyword evidence="1 6" id="KW-0808">Transferase</keyword>
<keyword evidence="2 6" id="KW-0479">Metal-binding</keyword>
<dbReference type="InterPro" id="IPR004433">
    <property type="entry name" value="MenaQ_synth_MenD"/>
</dbReference>
<evidence type="ECO:0000259" key="9">
    <source>
        <dbReference type="Pfam" id="PF16582"/>
    </source>
</evidence>
<evidence type="ECO:0000313" key="11">
    <source>
        <dbReference type="Proteomes" id="UP000263268"/>
    </source>
</evidence>
<dbReference type="Gene3D" id="3.40.50.970">
    <property type="match status" value="2"/>
</dbReference>
<dbReference type="GO" id="GO:0030976">
    <property type="term" value="F:thiamine pyrophosphate binding"/>
    <property type="evidence" value="ECO:0007669"/>
    <property type="project" value="UniProtKB-UniRule"/>
</dbReference>
<evidence type="ECO:0000313" key="10">
    <source>
        <dbReference type="EMBL" id="HCY81778.1"/>
    </source>
</evidence>
<evidence type="ECO:0000256" key="4">
    <source>
        <dbReference type="ARBA" id="ARBA00023052"/>
    </source>
</evidence>
<dbReference type="AlphaFoldDB" id="A0A3D6BS37"/>
<dbReference type="Proteomes" id="UP000263268">
    <property type="component" value="Unassembled WGS sequence"/>
</dbReference>
<feature type="domain" description="Thiamine pyrophosphate enzyme TPP-binding" evidence="7">
    <location>
        <begin position="426"/>
        <end position="567"/>
    </location>
</feature>
<dbReference type="RefSeq" id="WP_286854248.1">
    <property type="nucleotide sequence ID" value="NZ_CAXQWG010000134.1"/>
</dbReference>
<proteinExistence type="inferred from homology"/>
<dbReference type="GO" id="GO:0070204">
    <property type="term" value="F:2-succinyl-5-enolpyruvyl-6-hydroxy-3-cyclohexene-1-carboxylic-acid synthase activity"/>
    <property type="evidence" value="ECO:0007669"/>
    <property type="project" value="UniProtKB-UniRule"/>
</dbReference>
<keyword evidence="3 6" id="KW-0460">Magnesium</keyword>
<reference evidence="10 11" key="1">
    <citation type="journal article" date="2018" name="Nat. Biotechnol.">
        <title>A standardized bacterial taxonomy based on genome phylogeny substantially revises the tree of life.</title>
        <authorList>
            <person name="Parks D.H."/>
            <person name="Chuvochina M."/>
            <person name="Waite D.W."/>
            <person name="Rinke C."/>
            <person name="Skarshewski A."/>
            <person name="Chaumeil P.A."/>
            <person name="Hugenholtz P."/>
        </authorList>
    </citation>
    <scope>NUCLEOTIDE SEQUENCE [LARGE SCALE GENOMIC DNA]</scope>
    <source>
        <strain evidence="10">UBA10227</strain>
    </source>
</reference>
<dbReference type="InterPro" id="IPR032264">
    <property type="entry name" value="MenD_middle"/>
</dbReference>
<dbReference type="Pfam" id="PF02775">
    <property type="entry name" value="TPP_enzyme_C"/>
    <property type="match status" value="1"/>
</dbReference>
<comment type="subunit">
    <text evidence="6">Homodimer.</text>
</comment>
<dbReference type="PIRSF" id="PIRSF004983">
    <property type="entry name" value="MenD"/>
    <property type="match status" value="1"/>
</dbReference>
<comment type="catalytic activity">
    <reaction evidence="6">
        <text>isochorismate + 2-oxoglutarate + H(+) = 5-enolpyruvoyl-6-hydroxy-2-succinyl-cyclohex-3-ene-1-carboxylate + CO2</text>
        <dbReference type="Rhea" id="RHEA:25593"/>
        <dbReference type="ChEBI" id="CHEBI:15378"/>
        <dbReference type="ChEBI" id="CHEBI:16526"/>
        <dbReference type="ChEBI" id="CHEBI:16810"/>
        <dbReference type="ChEBI" id="CHEBI:29780"/>
        <dbReference type="ChEBI" id="CHEBI:58818"/>
        <dbReference type="EC" id="2.2.1.9"/>
    </reaction>
</comment>
<dbReference type="CDD" id="cd07037">
    <property type="entry name" value="TPP_PYR_MenD"/>
    <property type="match status" value="1"/>
</dbReference>
<keyword evidence="6" id="KW-0474">Menaquinone biosynthesis</keyword>
<dbReference type="CDD" id="cd02009">
    <property type="entry name" value="TPP_SHCHC_synthase"/>
    <property type="match status" value="1"/>
</dbReference>
<dbReference type="Pfam" id="PF16582">
    <property type="entry name" value="TPP_enzyme_M_2"/>
    <property type="match status" value="1"/>
</dbReference>
<keyword evidence="4 6" id="KW-0786">Thiamine pyrophosphate</keyword>
<evidence type="ECO:0000259" key="8">
    <source>
        <dbReference type="Pfam" id="PF02776"/>
    </source>
</evidence>
<dbReference type="SUPFAM" id="SSF52518">
    <property type="entry name" value="Thiamin diphosphate-binding fold (THDP-binding)"/>
    <property type="match status" value="2"/>
</dbReference>
<dbReference type="Pfam" id="PF02776">
    <property type="entry name" value="TPP_enzyme_N"/>
    <property type="match status" value="1"/>
</dbReference>
<evidence type="ECO:0000256" key="2">
    <source>
        <dbReference type="ARBA" id="ARBA00022723"/>
    </source>
</evidence>
<dbReference type="UniPathway" id="UPA01057">
    <property type="reaction ID" value="UER00164"/>
</dbReference>
<organism evidence="10 11">
    <name type="scientific">Xanthomarina gelatinilytica</name>
    <dbReference type="NCBI Taxonomy" id="1137281"/>
    <lineage>
        <taxon>Bacteria</taxon>
        <taxon>Pseudomonadati</taxon>
        <taxon>Bacteroidota</taxon>
        <taxon>Flavobacteriia</taxon>
        <taxon>Flavobacteriales</taxon>
        <taxon>Flavobacteriaceae</taxon>
        <taxon>Xanthomarina</taxon>
    </lineage>
</organism>
<dbReference type="InterPro" id="IPR011766">
    <property type="entry name" value="TPP_enzyme_TPP-bd"/>
</dbReference>
<gene>
    <name evidence="6" type="primary">menD</name>
    <name evidence="10" type="ORF">DHV22_09345</name>
</gene>
<dbReference type="PANTHER" id="PTHR42916">
    <property type="entry name" value="2-SUCCINYL-5-ENOLPYRUVYL-6-HYDROXY-3-CYCLOHEXENE-1-CARBOXYLATE SYNTHASE"/>
    <property type="match status" value="1"/>
</dbReference>
<dbReference type="UniPathway" id="UPA00079"/>
<dbReference type="EMBL" id="DPRK01000147">
    <property type="protein sequence ID" value="HCY81778.1"/>
    <property type="molecule type" value="Genomic_DNA"/>
</dbReference>
<evidence type="ECO:0000259" key="7">
    <source>
        <dbReference type="Pfam" id="PF02775"/>
    </source>
</evidence>
<evidence type="ECO:0000256" key="1">
    <source>
        <dbReference type="ARBA" id="ARBA00022679"/>
    </source>
</evidence>
<dbReference type="InterPro" id="IPR012001">
    <property type="entry name" value="Thiamin_PyroP_enz_TPP-bd_dom"/>
</dbReference>